<proteinExistence type="predicted"/>
<keyword evidence="2" id="KW-1185">Reference proteome</keyword>
<gene>
    <name evidence="1" type="ORF">NEZAVI_LOCUS13839</name>
</gene>
<evidence type="ECO:0000313" key="1">
    <source>
        <dbReference type="EMBL" id="CAH1405684.1"/>
    </source>
</evidence>
<dbReference type="AlphaFoldDB" id="A0A9P0MUM8"/>
<accession>A0A9P0MUM8</accession>
<name>A0A9P0MUM8_NEZVI</name>
<dbReference type="EMBL" id="OV725082">
    <property type="protein sequence ID" value="CAH1405684.1"/>
    <property type="molecule type" value="Genomic_DNA"/>
</dbReference>
<evidence type="ECO:0000313" key="2">
    <source>
        <dbReference type="Proteomes" id="UP001152798"/>
    </source>
</evidence>
<reference evidence="1" key="1">
    <citation type="submission" date="2022-01" db="EMBL/GenBank/DDBJ databases">
        <authorList>
            <person name="King R."/>
        </authorList>
    </citation>
    <scope>NUCLEOTIDE SEQUENCE</scope>
</reference>
<sequence length="68" mass="8089">MNIRRWIRRRGGRRAAWRRGALMASTKRKFEYSSCNFQPSRIRAYCIHGPVFGACPIHRRALTYCLFL</sequence>
<dbReference type="Proteomes" id="UP001152798">
    <property type="component" value="Chromosome 6"/>
</dbReference>
<organism evidence="1 2">
    <name type="scientific">Nezara viridula</name>
    <name type="common">Southern green stink bug</name>
    <name type="synonym">Cimex viridulus</name>
    <dbReference type="NCBI Taxonomy" id="85310"/>
    <lineage>
        <taxon>Eukaryota</taxon>
        <taxon>Metazoa</taxon>
        <taxon>Ecdysozoa</taxon>
        <taxon>Arthropoda</taxon>
        <taxon>Hexapoda</taxon>
        <taxon>Insecta</taxon>
        <taxon>Pterygota</taxon>
        <taxon>Neoptera</taxon>
        <taxon>Paraneoptera</taxon>
        <taxon>Hemiptera</taxon>
        <taxon>Heteroptera</taxon>
        <taxon>Panheteroptera</taxon>
        <taxon>Pentatomomorpha</taxon>
        <taxon>Pentatomoidea</taxon>
        <taxon>Pentatomidae</taxon>
        <taxon>Pentatominae</taxon>
        <taxon>Nezara</taxon>
    </lineage>
</organism>
<protein>
    <submittedName>
        <fullName evidence="1">Uncharacterized protein</fullName>
    </submittedName>
</protein>